<protein>
    <submittedName>
        <fullName evidence="1">Cytochrome c oxidase subunit CcoO</fullName>
        <ecNumber evidence="1">1.9.3.1</ecNumber>
    </submittedName>
</protein>
<proteinExistence type="predicted"/>
<dbReference type="GO" id="GO:0009055">
    <property type="term" value="F:electron transfer activity"/>
    <property type="evidence" value="ECO:0007669"/>
    <property type="project" value="InterPro"/>
</dbReference>
<dbReference type="GO" id="GO:0016491">
    <property type="term" value="F:oxidoreductase activity"/>
    <property type="evidence" value="ECO:0007669"/>
    <property type="project" value="UniProtKB-KW"/>
</dbReference>
<dbReference type="GO" id="GO:0020037">
    <property type="term" value="F:heme binding"/>
    <property type="evidence" value="ECO:0007669"/>
    <property type="project" value="InterPro"/>
</dbReference>
<evidence type="ECO:0000313" key="1">
    <source>
        <dbReference type="EMBL" id="VAY88487.1"/>
    </source>
</evidence>
<dbReference type="EC" id="1.9.3.1" evidence="1"/>
<dbReference type="AlphaFoldDB" id="A0A3B1DUM9"/>
<dbReference type="Pfam" id="PF02433">
    <property type="entry name" value="FixO"/>
    <property type="match status" value="1"/>
</dbReference>
<keyword evidence="1" id="KW-0560">Oxidoreductase</keyword>
<dbReference type="EMBL" id="UOYO01000060">
    <property type="protein sequence ID" value="VAY88487.1"/>
    <property type="molecule type" value="Genomic_DNA"/>
</dbReference>
<accession>A0A3B1DUM9</accession>
<dbReference type="InterPro" id="IPR036909">
    <property type="entry name" value="Cyt_c-like_dom_sf"/>
</dbReference>
<name>A0A3B1DUM9_9ZZZZ</name>
<gene>
    <name evidence="1" type="ORF">MNB_ARC-1_797</name>
</gene>
<organism evidence="1">
    <name type="scientific">hydrothermal vent metagenome</name>
    <dbReference type="NCBI Taxonomy" id="652676"/>
    <lineage>
        <taxon>unclassified sequences</taxon>
        <taxon>metagenomes</taxon>
        <taxon>ecological metagenomes</taxon>
    </lineage>
</organism>
<dbReference type="Gene3D" id="1.10.760.10">
    <property type="entry name" value="Cytochrome c-like domain"/>
    <property type="match status" value="1"/>
</dbReference>
<sequence>MLRVGSYRTTDWHGYHMWEPSSVVPSSIMPSYKHMFTNVSDIDTAYAEAYTVKTVFNVPYDKENMPSLGTLEQAQEQALKEARVIGSGIKNTDVKNLLDSGKIPEVVALIAYLNSLK</sequence>
<dbReference type="InterPro" id="IPR003468">
    <property type="entry name" value="Cyt_c_oxidase_monohaem-su/FixO"/>
</dbReference>
<reference evidence="1" key="1">
    <citation type="submission" date="2018-10" db="EMBL/GenBank/DDBJ databases">
        <authorList>
            <person name="Aoki K."/>
        </authorList>
    </citation>
    <scope>NUCLEOTIDE SEQUENCE</scope>
</reference>